<keyword evidence="3 8" id="KW-0349">Heme</keyword>
<dbReference type="PRINTS" id="PR00465">
    <property type="entry name" value="EP450IV"/>
</dbReference>
<dbReference type="OrthoDB" id="1844152at2759"/>
<evidence type="ECO:0000256" key="1">
    <source>
        <dbReference type="ARBA" id="ARBA00001971"/>
    </source>
</evidence>
<keyword evidence="4 8" id="KW-0479">Metal-binding</keyword>
<evidence type="ECO:0000313" key="11">
    <source>
        <dbReference type="Proteomes" id="UP000800200"/>
    </source>
</evidence>
<comment type="cofactor">
    <cofactor evidence="1 8">
        <name>heme</name>
        <dbReference type="ChEBI" id="CHEBI:30413"/>
    </cofactor>
</comment>
<evidence type="ECO:0000256" key="8">
    <source>
        <dbReference type="PIRSR" id="PIRSR602403-1"/>
    </source>
</evidence>
<dbReference type="GO" id="GO:0005506">
    <property type="term" value="F:iron ion binding"/>
    <property type="evidence" value="ECO:0007669"/>
    <property type="project" value="InterPro"/>
</dbReference>
<dbReference type="PANTHER" id="PTHR46206:SF1">
    <property type="entry name" value="P450, PUTATIVE (EUROFUNG)-RELATED"/>
    <property type="match status" value="1"/>
</dbReference>
<dbReference type="Gene3D" id="1.10.630.10">
    <property type="entry name" value="Cytochrome P450"/>
    <property type="match status" value="1"/>
</dbReference>
<dbReference type="Proteomes" id="UP000800200">
    <property type="component" value="Unassembled WGS sequence"/>
</dbReference>
<dbReference type="InterPro" id="IPR001128">
    <property type="entry name" value="Cyt_P450"/>
</dbReference>
<evidence type="ECO:0000256" key="2">
    <source>
        <dbReference type="ARBA" id="ARBA00010617"/>
    </source>
</evidence>
<dbReference type="PROSITE" id="PS51257">
    <property type="entry name" value="PROKAR_LIPOPROTEIN"/>
    <property type="match status" value="1"/>
</dbReference>
<gene>
    <name evidence="10" type="ORF">K469DRAFT_782151</name>
</gene>
<evidence type="ECO:0000256" key="4">
    <source>
        <dbReference type="ARBA" id="ARBA00022723"/>
    </source>
</evidence>
<evidence type="ECO:0000256" key="7">
    <source>
        <dbReference type="ARBA" id="ARBA00023033"/>
    </source>
</evidence>
<dbReference type="InterPro" id="IPR036396">
    <property type="entry name" value="Cyt_P450_sf"/>
</dbReference>
<dbReference type="GO" id="GO:0016705">
    <property type="term" value="F:oxidoreductase activity, acting on paired donors, with incorporation or reduction of molecular oxygen"/>
    <property type="evidence" value="ECO:0007669"/>
    <property type="project" value="InterPro"/>
</dbReference>
<protein>
    <submittedName>
        <fullName evidence="10">Cytochrome P450</fullName>
    </submittedName>
</protein>
<feature type="binding site" description="axial binding residue" evidence="8">
    <location>
        <position position="474"/>
    </location>
    <ligand>
        <name>heme</name>
        <dbReference type="ChEBI" id="CHEBI:30413"/>
    </ligand>
    <ligandPart>
        <name>Fe</name>
        <dbReference type="ChEBI" id="CHEBI:18248"/>
    </ligandPart>
</feature>
<name>A0A6A6ENW8_9PEZI</name>
<organism evidence="10 11">
    <name type="scientific">Zopfia rhizophila CBS 207.26</name>
    <dbReference type="NCBI Taxonomy" id="1314779"/>
    <lineage>
        <taxon>Eukaryota</taxon>
        <taxon>Fungi</taxon>
        <taxon>Dikarya</taxon>
        <taxon>Ascomycota</taxon>
        <taxon>Pezizomycotina</taxon>
        <taxon>Dothideomycetes</taxon>
        <taxon>Dothideomycetes incertae sedis</taxon>
        <taxon>Zopfiaceae</taxon>
        <taxon>Zopfia</taxon>
    </lineage>
</organism>
<dbReference type="InterPro" id="IPR002403">
    <property type="entry name" value="Cyt_P450_E_grp-IV"/>
</dbReference>
<keyword evidence="7 9" id="KW-0503">Monooxygenase</keyword>
<dbReference type="PANTHER" id="PTHR46206">
    <property type="entry name" value="CYTOCHROME P450"/>
    <property type="match status" value="1"/>
</dbReference>
<keyword evidence="11" id="KW-1185">Reference proteome</keyword>
<comment type="similarity">
    <text evidence="2 9">Belongs to the cytochrome P450 family.</text>
</comment>
<dbReference type="PROSITE" id="PS00086">
    <property type="entry name" value="CYTOCHROME_P450"/>
    <property type="match status" value="1"/>
</dbReference>
<evidence type="ECO:0000256" key="6">
    <source>
        <dbReference type="ARBA" id="ARBA00023004"/>
    </source>
</evidence>
<proteinExistence type="inferred from homology"/>
<evidence type="ECO:0000313" key="10">
    <source>
        <dbReference type="EMBL" id="KAF2193877.1"/>
    </source>
</evidence>
<keyword evidence="5 9" id="KW-0560">Oxidoreductase</keyword>
<dbReference type="AlphaFoldDB" id="A0A6A6ENW8"/>
<reference evidence="10" key="1">
    <citation type="journal article" date="2020" name="Stud. Mycol.">
        <title>101 Dothideomycetes genomes: a test case for predicting lifestyles and emergence of pathogens.</title>
        <authorList>
            <person name="Haridas S."/>
            <person name="Albert R."/>
            <person name="Binder M."/>
            <person name="Bloem J."/>
            <person name="Labutti K."/>
            <person name="Salamov A."/>
            <person name="Andreopoulos B."/>
            <person name="Baker S."/>
            <person name="Barry K."/>
            <person name="Bills G."/>
            <person name="Bluhm B."/>
            <person name="Cannon C."/>
            <person name="Castanera R."/>
            <person name="Culley D."/>
            <person name="Daum C."/>
            <person name="Ezra D."/>
            <person name="Gonzalez J."/>
            <person name="Henrissat B."/>
            <person name="Kuo A."/>
            <person name="Liang C."/>
            <person name="Lipzen A."/>
            <person name="Lutzoni F."/>
            <person name="Magnuson J."/>
            <person name="Mondo S."/>
            <person name="Nolan M."/>
            <person name="Ohm R."/>
            <person name="Pangilinan J."/>
            <person name="Park H.-J."/>
            <person name="Ramirez L."/>
            <person name="Alfaro M."/>
            <person name="Sun H."/>
            <person name="Tritt A."/>
            <person name="Yoshinaga Y."/>
            <person name="Zwiers L.-H."/>
            <person name="Turgeon B."/>
            <person name="Goodwin S."/>
            <person name="Spatafora J."/>
            <person name="Crous P."/>
            <person name="Grigoriev I."/>
        </authorList>
    </citation>
    <scope>NUCLEOTIDE SEQUENCE</scope>
    <source>
        <strain evidence="10">CBS 207.26</strain>
    </source>
</reference>
<sequence>MDRIADAIWSSGVLGRILGAATLFLITSCIVDIVSRPVYPKHLPRVGYGTGLLASIKTFFKTPSQLKSRVDEGYKKYNKNDKSFVIAAGLGRRPTLVLAPSQFKWFFEQPDNVISLDAASKDSLYAKYNFLGDAHPKDPFNNTIVHRNLAKALSGLVPGMQEDIQYTIDLKLGSDKENWKTVNIWGMWLTIIPRVSNVMILGKELDRNPQVVGAFVQFIQLVHHNIGILNKLFSTLHPLVGRLLAIRNRKCYDRATKYTLPVIQQRLVDMEKKATDPSFKWNEPEDAITWCIRQARAENNTKELQAKTIAKRLLLVELGSVFTTAITAQNTLVDIISSDPSDIEALREEAVRVFAEENQTWTQAGVAKLVRIDSAIRESQRRSNFAVTMLDHKVIAPGGVTNESEGWHAPYGALLAVNLNGLYHDPDIHSDPERYDPLRFSRPFETGTADEKKRMGIVSTSEEHLVFGHGKHACPGRFFVALELKMAIAYILINYDIKHVAERPAGTVQGNFVIPPLTASMEIRRRKETVA</sequence>
<evidence type="ECO:0000256" key="9">
    <source>
        <dbReference type="RuleBase" id="RU000461"/>
    </source>
</evidence>
<dbReference type="SUPFAM" id="SSF48264">
    <property type="entry name" value="Cytochrome P450"/>
    <property type="match status" value="1"/>
</dbReference>
<dbReference type="GO" id="GO:0020037">
    <property type="term" value="F:heme binding"/>
    <property type="evidence" value="ECO:0007669"/>
    <property type="project" value="InterPro"/>
</dbReference>
<accession>A0A6A6ENW8</accession>
<dbReference type="Pfam" id="PF00067">
    <property type="entry name" value="p450"/>
    <property type="match status" value="1"/>
</dbReference>
<dbReference type="CDD" id="cd11041">
    <property type="entry name" value="CYP503A1-like"/>
    <property type="match status" value="1"/>
</dbReference>
<evidence type="ECO:0000256" key="3">
    <source>
        <dbReference type="ARBA" id="ARBA00022617"/>
    </source>
</evidence>
<evidence type="ECO:0000256" key="5">
    <source>
        <dbReference type="ARBA" id="ARBA00023002"/>
    </source>
</evidence>
<dbReference type="GO" id="GO:0004497">
    <property type="term" value="F:monooxygenase activity"/>
    <property type="evidence" value="ECO:0007669"/>
    <property type="project" value="UniProtKB-KW"/>
</dbReference>
<keyword evidence="6 8" id="KW-0408">Iron</keyword>
<dbReference type="InterPro" id="IPR017972">
    <property type="entry name" value="Cyt_P450_CS"/>
</dbReference>
<dbReference type="EMBL" id="ML994612">
    <property type="protein sequence ID" value="KAF2193877.1"/>
    <property type="molecule type" value="Genomic_DNA"/>
</dbReference>